<evidence type="ECO:0000256" key="1">
    <source>
        <dbReference type="SAM" id="SignalP"/>
    </source>
</evidence>
<feature type="signal peptide" evidence="1">
    <location>
        <begin position="1"/>
        <end position="23"/>
    </location>
</feature>
<name>A0ABU5NA99_9RICK</name>
<dbReference type="Proteomes" id="UP001291687">
    <property type="component" value="Unassembled WGS sequence"/>
</dbReference>
<gene>
    <name evidence="2" type="ORF">Megvenef_00042</name>
</gene>
<dbReference type="RefSeq" id="WP_322775999.1">
    <property type="nucleotide sequence ID" value="NZ_JARJFB010000002.1"/>
</dbReference>
<keyword evidence="3" id="KW-1185">Reference proteome</keyword>
<keyword evidence="1" id="KW-0732">Signal</keyword>
<accession>A0ABU5NA99</accession>
<comment type="caution">
    <text evidence="2">The sequence shown here is derived from an EMBL/GenBank/DDBJ whole genome shotgun (WGS) entry which is preliminary data.</text>
</comment>
<dbReference type="EMBL" id="JARJFB010000002">
    <property type="protein sequence ID" value="MEA0970094.1"/>
    <property type="molecule type" value="Genomic_DNA"/>
</dbReference>
<protein>
    <submittedName>
        <fullName evidence="2">Uncharacterized protein</fullName>
    </submittedName>
</protein>
<feature type="chain" id="PRO_5045529803" evidence="1">
    <location>
        <begin position="24"/>
        <end position="142"/>
    </location>
</feature>
<proteinExistence type="predicted"/>
<sequence length="142" mass="16157">MKSIYKFPLLVAVLFCVVTHAVASSTIQVEVKEGSVKFKELLSASPEIAKSSPMKEVNPDIVGKIIVINNKKYEIRYFSFEDTSKKLPTNITFKDYIKKNGLLESFSTKTEPLPGLIFESFDFRKFKLNDGVYFSMAIRELD</sequence>
<evidence type="ECO:0000313" key="2">
    <source>
        <dbReference type="EMBL" id="MEA0970094.1"/>
    </source>
</evidence>
<reference evidence="2 3" key="1">
    <citation type="submission" date="2023-03" db="EMBL/GenBank/DDBJ databases">
        <title>Host association and intracellularity evolved multiple times independently in the Rickettsiales.</title>
        <authorList>
            <person name="Castelli M."/>
            <person name="Nardi T."/>
            <person name="Gammuto L."/>
            <person name="Bellinzona G."/>
            <person name="Sabaneyeva E."/>
            <person name="Potekhin A."/>
            <person name="Serra V."/>
            <person name="Petroni G."/>
            <person name="Sassera D."/>
        </authorList>
    </citation>
    <scope>NUCLEOTIDE SEQUENCE [LARGE SCALE GENOMIC DNA]</scope>
    <source>
        <strain evidence="2 3">Sr 2-6</strain>
    </source>
</reference>
<evidence type="ECO:0000313" key="3">
    <source>
        <dbReference type="Proteomes" id="UP001291687"/>
    </source>
</evidence>
<organism evidence="2 3">
    <name type="scientific">Candidatus Megaera venefica</name>
    <dbReference type="NCBI Taxonomy" id="2055910"/>
    <lineage>
        <taxon>Bacteria</taxon>
        <taxon>Pseudomonadati</taxon>
        <taxon>Pseudomonadota</taxon>
        <taxon>Alphaproteobacteria</taxon>
        <taxon>Rickettsiales</taxon>
        <taxon>Rickettsiaceae</taxon>
        <taxon>Candidatus Megaera</taxon>
    </lineage>
</organism>